<keyword evidence="1" id="KW-1133">Transmembrane helix</keyword>
<reference evidence="3" key="1">
    <citation type="journal article" date="2019" name="Sci. Rep.">
        <title>Draft genome of Tanacetum cinerariifolium, the natural source of mosquito coil.</title>
        <authorList>
            <person name="Yamashiro T."/>
            <person name="Shiraishi A."/>
            <person name="Satake H."/>
            <person name="Nakayama K."/>
        </authorList>
    </citation>
    <scope>NUCLEOTIDE SEQUENCE</scope>
</reference>
<comment type="caution">
    <text evidence="3">The sequence shown here is derived from an EMBL/GenBank/DDBJ whole genome shotgun (WGS) entry which is preliminary data.</text>
</comment>
<protein>
    <submittedName>
        <fullName evidence="3">GDP-L-galactose phosphorylase 2-like</fullName>
    </submittedName>
</protein>
<dbReference type="PANTHER" id="PTHR20884">
    <property type="entry name" value="GDP-D-GLUCOSE PHOSPHORYLASE 1"/>
    <property type="match status" value="1"/>
</dbReference>
<accession>A0A699J486</accession>
<dbReference type="GO" id="GO:0006006">
    <property type="term" value="P:glucose metabolic process"/>
    <property type="evidence" value="ECO:0007669"/>
    <property type="project" value="TreeGrafter"/>
</dbReference>
<dbReference type="Pfam" id="PF26217">
    <property type="entry name" value="GDPGP1_N"/>
    <property type="match status" value="1"/>
</dbReference>
<feature type="transmembrane region" description="Helical" evidence="1">
    <location>
        <begin position="160"/>
        <end position="181"/>
    </location>
</feature>
<feature type="domain" description="GDPGP1-like N-terminal" evidence="2">
    <location>
        <begin position="52"/>
        <end position="104"/>
    </location>
</feature>
<evidence type="ECO:0000256" key="1">
    <source>
        <dbReference type="SAM" id="Phobius"/>
    </source>
</evidence>
<dbReference type="GO" id="GO:0080048">
    <property type="term" value="F:GDP-D-glucose phosphorylase activity"/>
    <property type="evidence" value="ECO:0007669"/>
    <property type="project" value="InterPro"/>
</dbReference>
<dbReference type="GO" id="GO:0016787">
    <property type="term" value="F:hydrolase activity"/>
    <property type="evidence" value="ECO:0007669"/>
    <property type="project" value="UniProtKB-KW"/>
</dbReference>
<dbReference type="InterPro" id="IPR058866">
    <property type="entry name" value="GDPGP1_N"/>
</dbReference>
<organism evidence="3">
    <name type="scientific">Tanacetum cinerariifolium</name>
    <name type="common">Dalmatian daisy</name>
    <name type="synonym">Chrysanthemum cinerariifolium</name>
    <dbReference type="NCBI Taxonomy" id="118510"/>
    <lineage>
        <taxon>Eukaryota</taxon>
        <taxon>Viridiplantae</taxon>
        <taxon>Streptophyta</taxon>
        <taxon>Embryophyta</taxon>
        <taxon>Tracheophyta</taxon>
        <taxon>Spermatophyta</taxon>
        <taxon>Magnoliopsida</taxon>
        <taxon>eudicotyledons</taxon>
        <taxon>Gunneridae</taxon>
        <taxon>Pentapetalae</taxon>
        <taxon>asterids</taxon>
        <taxon>campanulids</taxon>
        <taxon>Asterales</taxon>
        <taxon>Asteraceae</taxon>
        <taxon>Asteroideae</taxon>
        <taxon>Anthemideae</taxon>
        <taxon>Anthemidinae</taxon>
        <taxon>Tanacetum</taxon>
    </lineage>
</organism>
<dbReference type="AlphaFoldDB" id="A0A699J486"/>
<keyword evidence="1" id="KW-0472">Membrane</keyword>
<sequence>MINTELEYKTRSTPSGYILLSRTVKTSRSEIDAIGEGMTVGLKRVEVDVKCEDRVERGLFRYDVTACETKVIPEDYGFVAQLNEGRHLKKRPTEFYVDKVLQPAPIKAGKSSSVVAININKSVKLNMDTSCFLFLEFLSVCLKGLTTRASCLHGTWQRKLGIHTFVWVTIVLALLLLSIIFTSRLRS</sequence>
<dbReference type="GO" id="GO:0005085">
    <property type="term" value="F:guanyl-nucleotide exchange factor activity"/>
    <property type="evidence" value="ECO:0007669"/>
    <property type="project" value="UniProtKB-KW"/>
</dbReference>
<proteinExistence type="predicted"/>
<dbReference type="InterPro" id="IPR026506">
    <property type="entry name" value="GDPGP"/>
</dbReference>
<keyword evidence="1" id="KW-0812">Transmembrane</keyword>
<name>A0A699J486_TANCI</name>
<evidence type="ECO:0000259" key="2">
    <source>
        <dbReference type="Pfam" id="PF26217"/>
    </source>
</evidence>
<dbReference type="EMBL" id="BKCJ010363892">
    <property type="protein sequence ID" value="GFA06749.1"/>
    <property type="molecule type" value="Genomic_DNA"/>
</dbReference>
<dbReference type="GO" id="GO:0000166">
    <property type="term" value="F:nucleotide binding"/>
    <property type="evidence" value="ECO:0007669"/>
    <property type="project" value="UniProtKB-KW"/>
</dbReference>
<dbReference type="GO" id="GO:0005737">
    <property type="term" value="C:cytoplasm"/>
    <property type="evidence" value="ECO:0007669"/>
    <property type="project" value="UniProtKB-SubCell"/>
</dbReference>
<dbReference type="PANTHER" id="PTHR20884:SF21">
    <property type="entry name" value="GDP-L-GALACTOSE PHOSPHORYLASE 1"/>
    <property type="match status" value="1"/>
</dbReference>
<gene>
    <name evidence="3" type="ORF">Tci_578721</name>
</gene>
<evidence type="ECO:0000313" key="3">
    <source>
        <dbReference type="EMBL" id="GFA06749.1"/>
    </source>
</evidence>